<protein>
    <submittedName>
        <fullName evidence="8">Na+/H+ antiporter subunit E</fullName>
    </submittedName>
</protein>
<dbReference type="PIRSF" id="PIRSF019239">
    <property type="entry name" value="MrpE"/>
    <property type="match status" value="1"/>
</dbReference>
<dbReference type="PANTHER" id="PTHR34584:SF1">
    <property type="entry name" value="NA(+)_H(+) ANTIPORTER SUBUNIT E1"/>
    <property type="match status" value="1"/>
</dbReference>
<dbReference type="RefSeq" id="WP_153479625.1">
    <property type="nucleotide sequence ID" value="NZ_VWNA01000001.1"/>
</dbReference>
<evidence type="ECO:0000256" key="5">
    <source>
        <dbReference type="ARBA" id="ARBA00022989"/>
    </source>
</evidence>
<evidence type="ECO:0000256" key="7">
    <source>
        <dbReference type="SAM" id="Phobius"/>
    </source>
</evidence>
<dbReference type="AlphaFoldDB" id="A0A6A7Y0A2"/>
<dbReference type="EMBL" id="VWNA01000001">
    <property type="protein sequence ID" value="MQT12344.1"/>
    <property type="molecule type" value="Genomic_DNA"/>
</dbReference>
<dbReference type="InterPro" id="IPR002758">
    <property type="entry name" value="Cation_antiport_E"/>
</dbReference>
<evidence type="ECO:0000256" key="6">
    <source>
        <dbReference type="ARBA" id="ARBA00023136"/>
    </source>
</evidence>
<feature type="transmembrane region" description="Helical" evidence="7">
    <location>
        <begin position="25"/>
        <end position="44"/>
    </location>
</feature>
<proteinExistence type="inferred from homology"/>
<evidence type="ECO:0000313" key="9">
    <source>
        <dbReference type="Proteomes" id="UP000332515"/>
    </source>
</evidence>
<keyword evidence="9" id="KW-1185">Reference proteome</keyword>
<name>A0A6A7Y0A2_9HYPH</name>
<sequence>MALFVGNLFLAFAWAALTGTFTPPNVVFGFILGALALSLVAGRVGPARYFRRARRIALLLFVFLAELAKSVVRVASLVLRPKIAFSPALIALPLTAETDLEIALLANAITLTPGTLSVDVSADRHFLFVHCIDAPDPDAVIAGIRDGFERRILEALR</sequence>
<reference evidence="8 9" key="1">
    <citation type="submission" date="2019-09" db="EMBL/GenBank/DDBJ databases">
        <title>Segnochrobactrum spirostomi gen. nov., sp. nov., isolated from the ciliate Spirostomum cf. yagiui and description of a novel family, Segnochrobactraceae fam. nov. within the order Rhizobiales of the class Alphaproteobacteria.</title>
        <authorList>
            <person name="Akter S."/>
            <person name="Shazib S.U.A."/>
            <person name="Shin M.K."/>
        </authorList>
    </citation>
    <scope>NUCLEOTIDE SEQUENCE [LARGE SCALE GENOMIC DNA]</scope>
    <source>
        <strain evidence="8 9">Sp-1</strain>
    </source>
</reference>
<dbReference type="NCBIfam" id="NF006519">
    <property type="entry name" value="PRK08965.1-3"/>
    <property type="match status" value="1"/>
</dbReference>
<keyword evidence="5 7" id="KW-1133">Transmembrane helix</keyword>
<dbReference type="GO" id="GO:0008324">
    <property type="term" value="F:monoatomic cation transmembrane transporter activity"/>
    <property type="evidence" value="ECO:0007669"/>
    <property type="project" value="InterPro"/>
</dbReference>
<gene>
    <name evidence="8" type="ORF">F0357_06635</name>
</gene>
<dbReference type="GO" id="GO:0005886">
    <property type="term" value="C:plasma membrane"/>
    <property type="evidence" value="ECO:0007669"/>
    <property type="project" value="UniProtKB-SubCell"/>
</dbReference>
<comment type="subcellular location">
    <subcellularLocation>
        <location evidence="1">Cell membrane</location>
        <topology evidence="1">Multi-pass membrane protein</topology>
    </subcellularLocation>
</comment>
<dbReference type="PANTHER" id="PTHR34584">
    <property type="entry name" value="NA(+)/H(+) ANTIPORTER SUBUNIT E1"/>
    <property type="match status" value="1"/>
</dbReference>
<comment type="caution">
    <text evidence="8">The sequence shown here is derived from an EMBL/GenBank/DDBJ whole genome shotgun (WGS) entry which is preliminary data.</text>
</comment>
<comment type="similarity">
    <text evidence="2">Belongs to the CPA3 antiporters (TC 2.A.63) subunit E family.</text>
</comment>
<organism evidence="8 9">
    <name type="scientific">Segnochrobactrum spirostomi</name>
    <dbReference type="NCBI Taxonomy" id="2608987"/>
    <lineage>
        <taxon>Bacteria</taxon>
        <taxon>Pseudomonadati</taxon>
        <taxon>Pseudomonadota</taxon>
        <taxon>Alphaproteobacteria</taxon>
        <taxon>Hyphomicrobiales</taxon>
        <taxon>Segnochrobactraceae</taxon>
        <taxon>Segnochrobactrum</taxon>
    </lineage>
</organism>
<keyword evidence="4 7" id="KW-0812">Transmembrane</keyword>
<keyword evidence="6 7" id="KW-0472">Membrane</keyword>
<keyword evidence="3" id="KW-1003">Cell membrane</keyword>
<evidence type="ECO:0000313" key="8">
    <source>
        <dbReference type="EMBL" id="MQT12344.1"/>
    </source>
</evidence>
<evidence type="ECO:0000256" key="4">
    <source>
        <dbReference type="ARBA" id="ARBA00022692"/>
    </source>
</evidence>
<evidence type="ECO:0000256" key="1">
    <source>
        <dbReference type="ARBA" id="ARBA00004651"/>
    </source>
</evidence>
<accession>A0A6A7Y0A2</accession>
<evidence type="ECO:0000256" key="3">
    <source>
        <dbReference type="ARBA" id="ARBA00022475"/>
    </source>
</evidence>
<dbReference type="Pfam" id="PF01899">
    <property type="entry name" value="MNHE"/>
    <property type="match status" value="1"/>
</dbReference>
<evidence type="ECO:0000256" key="2">
    <source>
        <dbReference type="ARBA" id="ARBA00006228"/>
    </source>
</evidence>
<feature type="transmembrane region" description="Helical" evidence="7">
    <location>
        <begin position="56"/>
        <end position="79"/>
    </location>
</feature>
<dbReference type="Proteomes" id="UP000332515">
    <property type="component" value="Unassembled WGS sequence"/>
</dbReference>